<dbReference type="EMBL" id="OU899035">
    <property type="protein sequence ID" value="CAH1720418.1"/>
    <property type="molecule type" value="Genomic_DNA"/>
</dbReference>
<accession>A0A9P0J0I4</accession>
<keyword evidence="1" id="KW-0732">Signal</keyword>
<keyword evidence="3" id="KW-1185">Reference proteome</keyword>
<gene>
    <name evidence="2" type="ORF">APHIGO_LOCUS3981</name>
</gene>
<dbReference type="OrthoDB" id="6614529at2759"/>
<protein>
    <submittedName>
        <fullName evidence="2">Uncharacterized protein</fullName>
    </submittedName>
</protein>
<reference evidence="2" key="2">
    <citation type="submission" date="2022-10" db="EMBL/GenBank/DDBJ databases">
        <authorList>
            <consortium name="ENA_rothamsted_submissions"/>
            <consortium name="culmorum"/>
            <person name="King R."/>
        </authorList>
    </citation>
    <scope>NUCLEOTIDE SEQUENCE</scope>
</reference>
<evidence type="ECO:0000256" key="1">
    <source>
        <dbReference type="SAM" id="SignalP"/>
    </source>
</evidence>
<reference evidence="2" key="1">
    <citation type="submission" date="2022-02" db="EMBL/GenBank/DDBJ databases">
        <authorList>
            <person name="King R."/>
        </authorList>
    </citation>
    <scope>NUCLEOTIDE SEQUENCE</scope>
</reference>
<sequence length="142" mass="16107">MTVKISVFAVVLIASYVSALDYQQPASTLSVTMPFMPYFPKDGPVYTAFKRGLYTLAQASGNMCFSAQNVYDYYKMYKSQPSLNLELNESKVRFESAIQYFEEKLSEYRQVLMNFKLLVGCTTRNNIPMSLNDDIGVSPNVL</sequence>
<organism evidence="2 3">
    <name type="scientific">Aphis gossypii</name>
    <name type="common">Cotton aphid</name>
    <dbReference type="NCBI Taxonomy" id="80765"/>
    <lineage>
        <taxon>Eukaryota</taxon>
        <taxon>Metazoa</taxon>
        <taxon>Ecdysozoa</taxon>
        <taxon>Arthropoda</taxon>
        <taxon>Hexapoda</taxon>
        <taxon>Insecta</taxon>
        <taxon>Pterygota</taxon>
        <taxon>Neoptera</taxon>
        <taxon>Paraneoptera</taxon>
        <taxon>Hemiptera</taxon>
        <taxon>Sternorrhyncha</taxon>
        <taxon>Aphidomorpha</taxon>
        <taxon>Aphidoidea</taxon>
        <taxon>Aphididae</taxon>
        <taxon>Aphidini</taxon>
        <taxon>Aphis</taxon>
        <taxon>Aphis</taxon>
    </lineage>
</organism>
<evidence type="ECO:0000313" key="2">
    <source>
        <dbReference type="EMBL" id="CAH1720418.1"/>
    </source>
</evidence>
<dbReference type="Proteomes" id="UP001154329">
    <property type="component" value="Chromosome 2"/>
</dbReference>
<feature type="signal peptide" evidence="1">
    <location>
        <begin position="1"/>
        <end position="19"/>
    </location>
</feature>
<evidence type="ECO:0000313" key="3">
    <source>
        <dbReference type="Proteomes" id="UP001154329"/>
    </source>
</evidence>
<proteinExistence type="predicted"/>
<dbReference type="AlphaFoldDB" id="A0A9P0J0I4"/>
<name>A0A9P0J0I4_APHGO</name>
<feature type="chain" id="PRO_5040475550" evidence="1">
    <location>
        <begin position="20"/>
        <end position="142"/>
    </location>
</feature>